<sequence length="149" mass="17857">MREKICKEEFRYRECQRRAFKIGSIQSRPIGLRQSLPMIFLDTVCEFLPIRQLFSHASLCPALCTLFIQIYYQNHQIKNIYSCKLPLRQLLCIGKVNSDFRHQYLKLINQKQGYIKAQYIIDDLKQYQIDINMRDMKDRKESTRISEGQ</sequence>
<name>A0A8J8NWN4_HALGN</name>
<gene>
    <name evidence="1" type="ORF">FGO68_gene4769</name>
</gene>
<dbReference type="Proteomes" id="UP000785679">
    <property type="component" value="Unassembled WGS sequence"/>
</dbReference>
<evidence type="ECO:0000313" key="1">
    <source>
        <dbReference type="EMBL" id="TNV81581.1"/>
    </source>
</evidence>
<comment type="caution">
    <text evidence="1">The sequence shown here is derived from an EMBL/GenBank/DDBJ whole genome shotgun (WGS) entry which is preliminary data.</text>
</comment>
<keyword evidence="2" id="KW-1185">Reference proteome</keyword>
<proteinExistence type="predicted"/>
<protein>
    <submittedName>
        <fullName evidence="1">Uncharacterized protein</fullName>
    </submittedName>
</protein>
<organism evidence="1 2">
    <name type="scientific">Halteria grandinella</name>
    <dbReference type="NCBI Taxonomy" id="5974"/>
    <lineage>
        <taxon>Eukaryota</taxon>
        <taxon>Sar</taxon>
        <taxon>Alveolata</taxon>
        <taxon>Ciliophora</taxon>
        <taxon>Intramacronucleata</taxon>
        <taxon>Spirotrichea</taxon>
        <taxon>Stichotrichia</taxon>
        <taxon>Sporadotrichida</taxon>
        <taxon>Halteriidae</taxon>
        <taxon>Halteria</taxon>
    </lineage>
</organism>
<dbReference type="EMBL" id="RRYP01005985">
    <property type="protein sequence ID" value="TNV81581.1"/>
    <property type="molecule type" value="Genomic_DNA"/>
</dbReference>
<accession>A0A8J8NWN4</accession>
<reference evidence="1" key="1">
    <citation type="submission" date="2019-06" db="EMBL/GenBank/DDBJ databases">
        <authorList>
            <person name="Zheng W."/>
        </authorList>
    </citation>
    <scope>NUCLEOTIDE SEQUENCE</scope>
    <source>
        <strain evidence="1">QDHG01</strain>
    </source>
</reference>
<evidence type="ECO:0000313" key="2">
    <source>
        <dbReference type="Proteomes" id="UP000785679"/>
    </source>
</evidence>
<dbReference type="AlphaFoldDB" id="A0A8J8NWN4"/>